<evidence type="ECO:0000256" key="3">
    <source>
        <dbReference type="ARBA" id="ARBA00022448"/>
    </source>
</evidence>
<dbReference type="GO" id="GO:0034220">
    <property type="term" value="P:monoatomic ion transmembrane transport"/>
    <property type="evidence" value="ECO:0007669"/>
    <property type="project" value="InterPro"/>
</dbReference>
<evidence type="ECO:0000256" key="11">
    <source>
        <dbReference type="SAM" id="SignalP"/>
    </source>
</evidence>
<organism evidence="12 13">
    <name type="scientific">Aquirhabdus parva</name>
    <dbReference type="NCBI Taxonomy" id="2283318"/>
    <lineage>
        <taxon>Bacteria</taxon>
        <taxon>Pseudomonadati</taxon>
        <taxon>Pseudomonadota</taxon>
        <taxon>Gammaproteobacteria</taxon>
        <taxon>Moraxellales</taxon>
        <taxon>Moraxellaceae</taxon>
        <taxon>Aquirhabdus</taxon>
    </lineage>
</organism>
<evidence type="ECO:0000256" key="7">
    <source>
        <dbReference type="ARBA" id="ARBA00023065"/>
    </source>
</evidence>
<dbReference type="InterPro" id="IPR033900">
    <property type="entry name" value="Gram_neg_porin_domain"/>
</dbReference>
<evidence type="ECO:0000313" key="12">
    <source>
        <dbReference type="EMBL" id="AXI02178.1"/>
    </source>
</evidence>
<dbReference type="RefSeq" id="WP_114898288.1">
    <property type="nucleotide sequence ID" value="NZ_CP031222.1"/>
</dbReference>
<feature type="chain" id="PRO_5016913647" evidence="11">
    <location>
        <begin position="21"/>
        <end position="414"/>
    </location>
</feature>
<keyword evidence="10" id="KW-0998">Cell outer membrane</keyword>
<keyword evidence="5" id="KW-0812">Transmembrane</keyword>
<keyword evidence="8" id="KW-0626">Porin</keyword>
<comment type="subcellular location">
    <subcellularLocation>
        <location evidence="1">Cell outer membrane</location>
        <topology evidence="1">Multi-pass membrane protein</topology>
    </subcellularLocation>
</comment>
<keyword evidence="6 11" id="KW-0732">Signal</keyword>
<evidence type="ECO:0000256" key="9">
    <source>
        <dbReference type="ARBA" id="ARBA00023136"/>
    </source>
</evidence>
<dbReference type="InterPro" id="IPR023614">
    <property type="entry name" value="Porin_dom_sf"/>
</dbReference>
<dbReference type="InterPro" id="IPR050298">
    <property type="entry name" value="Gram-neg_bact_OMP"/>
</dbReference>
<reference evidence="12 13" key="1">
    <citation type="submission" date="2018-07" db="EMBL/GenBank/DDBJ databases">
        <title>Genome sequencing of Moraxellaceae gen. HYN0046.</title>
        <authorList>
            <person name="Kim M."/>
            <person name="Yi H."/>
        </authorList>
    </citation>
    <scope>NUCLEOTIDE SEQUENCE [LARGE SCALE GENOMIC DNA]</scope>
    <source>
        <strain evidence="12 13">HYN0046</strain>
    </source>
</reference>
<dbReference type="PANTHER" id="PTHR34501:SF9">
    <property type="entry name" value="MAJOR OUTER MEMBRANE PROTEIN P.IA"/>
    <property type="match status" value="1"/>
</dbReference>
<dbReference type="CDD" id="cd00342">
    <property type="entry name" value="gram_neg_porins"/>
    <property type="match status" value="1"/>
</dbReference>
<evidence type="ECO:0000256" key="6">
    <source>
        <dbReference type="ARBA" id="ARBA00022729"/>
    </source>
</evidence>
<evidence type="ECO:0000256" key="10">
    <source>
        <dbReference type="ARBA" id="ARBA00023237"/>
    </source>
</evidence>
<dbReference type="GO" id="GO:0046930">
    <property type="term" value="C:pore complex"/>
    <property type="evidence" value="ECO:0007669"/>
    <property type="project" value="UniProtKB-KW"/>
</dbReference>
<evidence type="ECO:0000256" key="4">
    <source>
        <dbReference type="ARBA" id="ARBA00022452"/>
    </source>
</evidence>
<dbReference type="OrthoDB" id="8957883at2"/>
<dbReference type="Pfam" id="PF00267">
    <property type="entry name" value="Porin_1"/>
    <property type="match status" value="1"/>
</dbReference>
<evidence type="ECO:0000256" key="8">
    <source>
        <dbReference type="ARBA" id="ARBA00023114"/>
    </source>
</evidence>
<dbReference type="EMBL" id="CP031222">
    <property type="protein sequence ID" value="AXI02178.1"/>
    <property type="molecule type" value="Genomic_DNA"/>
</dbReference>
<evidence type="ECO:0000256" key="2">
    <source>
        <dbReference type="ARBA" id="ARBA00011233"/>
    </source>
</evidence>
<dbReference type="PANTHER" id="PTHR34501">
    <property type="entry name" value="PROTEIN YDDL-RELATED"/>
    <property type="match status" value="1"/>
</dbReference>
<dbReference type="Gene3D" id="2.40.160.10">
    <property type="entry name" value="Porin"/>
    <property type="match status" value="1"/>
</dbReference>
<evidence type="ECO:0000256" key="1">
    <source>
        <dbReference type="ARBA" id="ARBA00004571"/>
    </source>
</evidence>
<accession>A0A345P4G9</accession>
<dbReference type="SUPFAM" id="SSF56935">
    <property type="entry name" value="Porins"/>
    <property type="match status" value="1"/>
</dbReference>
<gene>
    <name evidence="12" type="ORF">HYN46_04525</name>
</gene>
<keyword evidence="7" id="KW-0406">Ion transport</keyword>
<evidence type="ECO:0000256" key="5">
    <source>
        <dbReference type="ARBA" id="ARBA00022692"/>
    </source>
</evidence>
<keyword evidence="13" id="KW-1185">Reference proteome</keyword>
<name>A0A345P4G9_9GAMM</name>
<keyword evidence="4" id="KW-1134">Transmembrane beta strand</keyword>
<dbReference type="GO" id="GO:0015288">
    <property type="term" value="F:porin activity"/>
    <property type="evidence" value="ECO:0007669"/>
    <property type="project" value="UniProtKB-KW"/>
</dbReference>
<proteinExistence type="predicted"/>
<keyword evidence="9" id="KW-0472">Membrane</keyword>
<dbReference type="GO" id="GO:0009279">
    <property type="term" value="C:cell outer membrane"/>
    <property type="evidence" value="ECO:0007669"/>
    <property type="project" value="UniProtKB-SubCell"/>
</dbReference>
<dbReference type="Proteomes" id="UP000253940">
    <property type="component" value="Chromosome"/>
</dbReference>
<comment type="subunit">
    <text evidence="2">Homotrimer.</text>
</comment>
<dbReference type="KEGG" id="mbah:HYN46_04525"/>
<sequence>MKKLLLATLVAAASIGAAQADGPSVYGKINVSVDNTKSDLNQNRVTTVDSNASRFGIKGNEKLTDNLSAVYGIEWGVAIDNNSNNSKPSINNNTDTSATGTTYDLAARNRFIGLQYEGLGTLKFGRLDTNVKTLQYVNPAQGVDVADDFVNGSFDSTQTLAGENRINNVIALESAKFDTGYGVFSANFLVSPSEKTVAKNAVGNTGSTATSTSIIYANKDAGLYTGVAYDVNVASVWNAANTFAFATKAPITSVNNPFASASNNTDLFRWVGSVDLGKLAGADGLTLNGLYQQAKLSDKNAAGFAGSSPKENGYLVSAIYKFPASILDGLSAKAQWESATTKSLGNNISDVKIDQVTVDLDYAFSAKTKVYGFWAQRTLKNPNNVGTIAVPLPNAGQDSNYKYSGFGLGLEQKF</sequence>
<dbReference type="AlphaFoldDB" id="A0A345P4G9"/>
<protein>
    <submittedName>
        <fullName evidence="12">Porin</fullName>
    </submittedName>
</protein>
<feature type="signal peptide" evidence="11">
    <location>
        <begin position="1"/>
        <end position="20"/>
    </location>
</feature>
<evidence type="ECO:0000313" key="13">
    <source>
        <dbReference type="Proteomes" id="UP000253940"/>
    </source>
</evidence>
<dbReference type="InterPro" id="IPR001702">
    <property type="entry name" value="Porin_Gram-ve"/>
</dbReference>
<keyword evidence="3" id="KW-0813">Transport</keyword>